<keyword evidence="2" id="KW-1185">Reference proteome</keyword>
<gene>
    <name evidence="1" type="ORF">JCM19240_6759</name>
</gene>
<comment type="caution">
    <text evidence="1">The sequence shown here is derived from an EMBL/GenBank/DDBJ whole genome shotgun (WGS) entry which is preliminary data.</text>
</comment>
<dbReference type="EMBL" id="BBMT01000021">
    <property type="protein sequence ID" value="GAL37843.1"/>
    <property type="molecule type" value="Genomic_DNA"/>
</dbReference>
<proteinExistence type="predicted"/>
<sequence>MYLSELKMYQCTLEEASKIKQTYSKQDIQEMEKMFGSALRLDEPDKNDIEDLDYRQIELISEQISVFSVLVVAEQLNVF</sequence>
<reference evidence="1 2" key="2">
    <citation type="submission" date="2014-09" db="EMBL/GenBank/DDBJ databases">
        <authorList>
            <consortium name="NBRP consortium"/>
            <person name="Sawabe T."/>
            <person name="Meirelles P."/>
            <person name="Nakanishi M."/>
            <person name="Sayaka M."/>
            <person name="Hattori M."/>
            <person name="Ohkuma M."/>
        </authorList>
    </citation>
    <scope>NUCLEOTIDE SEQUENCE [LARGE SCALE GENOMIC DNA]</scope>
    <source>
        <strain evidence="1 2">JCM 19240</strain>
    </source>
</reference>
<accession>A0A090TEU3</accession>
<evidence type="ECO:0000313" key="1">
    <source>
        <dbReference type="EMBL" id="GAL37843.1"/>
    </source>
</evidence>
<protein>
    <submittedName>
        <fullName evidence="1">Uncharacterized protein</fullName>
    </submittedName>
</protein>
<reference evidence="1 2" key="1">
    <citation type="submission" date="2014-09" db="EMBL/GenBank/DDBJ databases">
        <title>Vibrio maritimus JCM 19240. (C210) whole genome shotgun sequence.</title>
        <authorList>
            <person name="Sawabe T."/>
            <person name="Meirelles P."/>
            <person name="Nakanishi M."/>
            <person name="Sayaka M."/>
            <person name="Hattori M."/>
            <person name="Ohkuma M."/>
        </authorList>
    </citation>
    <scope>NUCLEOTIDE SEQUENCE [LARGE SCALE GENOMIC DNA]</scope>
    <source>
        <strain evidence="1 2">JCM 19240</strain>
    </source>
</reference>
<name>A0A090TEU3_9VIBR</name>
<organism evidence="1 2">
    <name type="scientific">Vibrio maritimus</name>
    <dbReference type="NCBI Taxonomy" id="990268"/>
    <lineage>
        <taxon>Bacteria</taxon>
        <taxon>Pseudomonadati</taxon>
        <taxon>Pseudomonadota</taxon>
        <taxon>Gammaproteobacteria</taxon>
        <taxon>Vibrionales</taxon>
        <taxon>Vibrionaceae</taxon>
        <taxon>Vibrio</taxon>
    </lineage>
</organism>
<dbReference type="AlphaFoldDB" id="A0A090TEU3"/>
<evidence type="ECO:0000313" key="2">
    <source>
        <dbReference type="Proteomes" id="UP000029224"/>
    </source>
</evidence>
<dbReference type="Proteomes" id="UP000029224">
    <property type="component" value="Unassembled WGS sequence"/>
</dbReference>